<dbReference type="Proteomes" id="UP000009296">
    <property type="component" value="Chromosome"/>
</dbReference>
<evidence type="ECO:0000313" key="3">
    <source>
        <dbReference type="Proteomes" id="UP000009296"/>
    </source>
</evidence>
<name>F8AM25_METOI</name>
<dbReference type="AlphaFoldDB" id="F8AM25"/>
<dbReference type="eggNOG" id="arCOG08265">
    <property type="taxonomic scope" value="Archaea"/>
</dbReference>
<dbReference type="KEGG" id="mok:Metok_0731"/>
<feature type="transmembrane region" description="Helical" evidence="1">
    <location>
        <begin position="9"/>
        <end position="27"/>
    </location>
</feature>
<evidence type="ECO:0000256" key="1">
    <source>
        <dbReference type="SAM" id="Phobius"/>
    </source>
</evidence>
<keyword evidence="1" id="KW-1133">Transmembrane helix</keyword>
<dbReference type="STRING" id="647113.Metok_0731"/>
<keyword evidence="1" id="KW-0472">Membrane</keyword>
<dbReference type="OrthoDB" id="65967at2157"/>
<evidence type="ECO:0000313" key="2">
    <source>
        <dbReference type="EMBL" id="AEH06708.1"/>
    </source>
</evidence>
<protein>
    <submittedName>
        <fullName evidence="2">Uncharacterized protein</fullName>
    </submittedName>
</protein>
<keyword evidence="1" id="KW-0812">Transmembrane</keyword>
<dbReference type="RefSeq" id="WP_013866893.1">
    <property type="nucleotide sequence ID" value="NC_015636.1"/>
</dbReference>
<dbReference type="EMBL" id="CP002792">
    <property type="protein sequence ID" value="AEH06708.1"/>
    <property type="molecule type" value="Genomic_DNA"/>
</dbReference>
<keyword evidence="3" id="KW-1185">Reference proteome</keyword>
<gene>
    <name evidence="2" type="ordered locus">Metok_0731</name>
</gene>
<dbReference type="HOGENOM" id="CLU_1243019_0_0_2"/>
<organism evidence="2 3">
    <name type="scientific">Methanothermococcus okinawensis (strain DSM 14208 / JCM 11175 / IH1)</name>
    <dbReference type="NCBI Taxonomy" id="647113"/>
    <lineage>
        <taxon>Archaea</taxon>
        <taxon>Methanobacteriati</taxon>
        <taxon>Methanobacteriota</taxon>
        <taxon>Methanomada group</taxon>
        <taxon>Methanococci</taxon>
        <taxon>Methanococcales</taxon>
        <taxon>Methanococcaceae</taxon>
        <taxon>Methanothermococcus</taxon>
    </lineage>
</organism>
<sequence>MVMPSSKDITIIMLLSIVLLLGGYIVYDKLYTTTNNQNNNQNIHLNNLDYNNTSVNNCSSYKGELLINNITNTNNYTNNSIGYEYNNTSNNNSNYYVDYSKTVALDDLFMDLPYSNAIDISEGNKKGEIKTYIKNSIKINFDVRNYKPNLDNPEYIKVSKTKLHFKYGNYYKYTYTSEYANSTKISYCYYRNIGNYHITMGFNETNECINNMWLKWNEYIYNLYKSK</sequence>
<proteinExistence type="predicted"/>
<dbReference type="GeneID" id="25394429"/>
<reference evidence="2" key="1">
    <citation type="submission" date="2011-05" db="EMBL/GenBank/DDBJ databases">
        <title>Complete sequence of chromosome of Methanothermococcus okinawensis IH1.</title>
        <authorList>
            <consortium name="US DOE Joint Genome Institute"/>
            <person name="Lucas S."/>
            <person name="Han J."/>
            <person name="Lapidus A."/>
            <person name="Cheng J.-F."/>
            <person name="Goodwin L."/>
            <person name="Pitluck S."/>
            <person name="Peters L."/>
            <person name="Mikhailova N."/>
            <person name="Held B."/>
            <person name="Han C."/>
            <person name="Tapia R."/>
            <person name="Land M."/>
            <person name="Hauser L."/>
            <person name="Kyrpides N."/>
            <person name="Ivanova N."/>
            <person name="Pagani I."/>
            <person name="Sieprawska-Lupa M."/>
            <person name="Takai K."/>
            <person name="Miyazaki J."/>
            <person name="Whitman W."/>
            <person name="Woyke T."/>
        </authorList>
    </citation>
    <scope>NUCLEOTIDE SEQUENCE</scope>
    <source>
        <strain evidence="2">IH1</strain>
    </source>
</reference>
<accession>F8AM25</accession>